<protein>
    <recommendedName>
        <fullName evidence="1">Pyrrolo-quinoline quinone repeat domain-containing protein</fullName>
    </recommendedName>
</protein>
<dbReference type="PANTHER" id="PTHR34512">
    <property type="entry name" value="CELL SURFACE PROTEIN"/>
    <property type="match status" value="1"/>
</dbReference>
<gene>
    <name evidence="2" type="ORF">COJ15_28465</name>
</gene>
<dbReference type="PANTHER" id="PTHR34512:SF30">
    <property type="entry name" value="OUTER MEMBRANE PROTEIN ASSEMBLY FACTOR BAMB"/>
    <property type="match status" value="1"/>
</dbReference>
<evidence type="ECO:0000313" key="2">
    <source>
        <dbReference type="EMBL" id="PFJ33178.1"/>
    </source>
</evidence>
<feature type="domain" description="Pyrrolo-quinoline quinone repeat" evidence="1">
    <location>
        <begin position="261"/>
        <end position="394"/>
    </location>
</feature>
<organism evidence="2 3">
    <name type="scientific">Bacillus thuringiensis</name>
    <dbReference type="NCBI Taxonomy" id="1428"/>
    <lineage>
        <taxon>Bacteria</taxon>
        <taxon>Bacillati</taxon>
        <taxon>Bacillota</taxon>
        <taxon>Bacilli</taxon>
        <taxon>Bacillales</taxon>
        <taxon>Bacillaceae</taxon>
        <taxon>Bacillus</taxon>
        <taxon>Bacillus cereus group</taxon>
    </lineage>
</organism>
<dbReference type="Gene3D" id="2.130.10.10">
    <property type="entry name" value="YVTN repeat-like/Quinoprotein amine dehydrogenase"/>
    <property type="match status" value="1"/>
</dbReference>
<dbReference type="Proteomes" id="UP000224003">
    <property type="component" value="Unassembled WGS sequence"/>
</dbReference>
<dbReference type="SUPFAM" id="SSF63829">
    <property type="entry name" value="Calcium-dependent phosphotriesterase"/>
    <property type="match status" value="1"/>
</dbReference>
<dbReference type="InterPro" id="IPR015943">
    <property type="entry name" value="WD40/YVTN_repeat-like_dom_sf"/>
</dbReference>
<dbReference type="SMART" id="SM00564">
    <property type="entry name" value="PQQ"/>
    <property type="match status" value="5"/>
</dbReference>
<name>A0A9X6WIB2_BACTU</name>
<dbReference type="Pfam" id="PF13360">
    <property type="entry name" value="PQQ_2"/>
    <property type="match status" value="2"/>
</dbReference>
<feature type="domain" description="Pyrrolo-quinoline quinone repeat" evidence="1">
    <location>
        <begin position="107"/>
        <end position="221"/>
    </location>
</feature>
<sequence>MKKTSNSIVSNTKEKRKNKLSKLKVSATVFALLCSSMFLVNDKHIVAEEQNYQGVSFETGAYQHDAPAPYGFNYSQNSQYASTNTNKVNWIYSVTPEESGYKGIQQFWGKPAIDKDGTIYINNQNQYMYAFNQDGSVKWKLKTDGGNQKTNIIGNDGTIYNASRKLNAINPDGTVKWVAEGTTPNLVNFSEPVIDKDGTIYVLNSAAPDTKLYAFNPDGSLKFKGTTDLSTFGTTIPHENGMLIGKNGYMYVLMERASLKYVVALDKNGNKVWSKEFSGDKFYYAMDHKGDLIVTLQGSRSKVFKLDGKTGNILVEKTYNTRTIYAPIVDYATGDFYISLNNQITKFDNDLNELWKKTIYSAPTEVAIDKNRDIIFSDNDGVYKLNKDGEQIWKLDYKTISDGTLGLGYYNPAIDKEGKIYLPYYNYDNNSKAFYNLISIGDPVEQPIDFCTYYGSLEKKLNDKTLTKEEQTKAIEKTEKLLERLKSYSAE</sequence>
<evidence type="ECO:0000313" key="3">
    <source>
        <dbReference type="Proteomes" id="UP000224003"/>
    </source>
</evidence>
<evidence type="ECO:0000259" key="1">
    <source>
        <dbReference type="Pfam" id="PF13360"/>
    </source>
</evidence>
<comment type="caution">
    <text evidence="2">The sequence shown here is derived from an EMBL/GenBank/DDBJ whole genome shotgun (WGS) entry which is preliminary data.</text>
</comment>
<dbReference type="InterPro" id="IPR011047">
    <property type="entry name" value="Quinoprotein_ADH-like_sf"/>
</dbReference>
<proteinExistence type="predicted"/>
<dbReference type="SUPFAM" id="SSF50998">
    <property type="entry name" value="Quinoprotein alcohol dehydrogenase-like"/>
    <property type="match status" value="1"/>
</dbReference>
<reference evidence="2 3" key="1">
    <citation type="submission" date="2017-09" db="EMBL/GenBank/DDBJ databases">
        <title>Large-scale bioinformatics analysis of Bacillus genomes uncovers conserved roles of natural products in bacterial physiology.</title>
        <authorList>
            <consortium name="Agbiome Team Llc"/>
            <person name="Bleich R.M."/>
            <person name="Grubbs K.J."/>
            <person name="Santa Maria K.C."/>
            <person name="Allen S.E."/>
            <person name="Farag S."/>
            <person name="Shank E.A."/>
            <person name="Bowers A."/>
        </authorList>
    </citation>
    <scope>NUCLEOTIDE SEQUENCE [LARGE SCALE GENOMIC DNA]</scope>
    <source>
        <strain evidence="2 3">AFS085496</strain>
    </source>
</reference>
<dbReference type="AlphaFoldDB" id="A0A9X6WIB2"/>
<dbReference type="EMBL" id="NUVX01000062">
    <property type="protein sequence ID" value="PFJ33178.1"/>
    <property type="molecule type" value="Genomic_DNA"/>
</dbReference>
<dbReference type="InterPro" id="IPR002372">
    <property type="entry name" value="PQQ_rpt_dom"/>
</dbReference>
<dbReference type="InterPro" id="IPR018391">
    <property type="entry name" value="PQQ_b-propeller_rpt"/>
</dbReference>
<accession>A0A9X6WIB2</accession>
<dbReference type="RefSeq" id="WP_098517290.1">
    <property type="nucleotide sequence ID" value="NZ_NUVX01000062.1"/>
</dbReference>